<dbReference type="HOGENOM" id="CLU_055632_0_0_6"/>
<keyword evidence="3" id="KW-1185">Reference proteome</keyword>
<dbReference type="OrthoDB" id="5298707at2"/>
<dbReference type="KEGG" id="sdn:Sden_3355"/>
<dbReference type="eggNOG" id="COG3170">
    <property type="taxonomic scope" value="Bacteria"/>
</dbReference>
<dbReference type="InterPro" id="IPR020012">
    <property type="entry name" value="LysM_FimV"/>
</dbReference>
<organism evidence="2 3">
    <name type="scientific">Shewanella denitrificans (strain OS217 / ATCC BAA-1090 / DSM 15013)</name>
    <dbReference type="NCBI Taxonomy" id="318161"/>
    <lineage>
        <taxon>Bacteria</taxon>
        <taxon>Pseudomonadati</taxon>
        <taxon>Pseudomonadota</taxon>
        <taxon>Gammaproteobacteria</taxon>
        <taxon>Alteromonadales</taxon>
        <taxon>Shewanellaceae</taxon>
        <taxon>Shewanella</taxon>
    </lineage>
</organism>
<dbReference type="RefSeq" id="WP_011497774.1">
    <property type="nucleotide sequence ID" value="NC_007954.1"/>
</dbReference>
<reference evidence="2 3" key="1">
    <citation type="submission" date="2006-03" db="EMBL/GenBank/DDBJ databases">
        <title>Complete sequence of Shewanella denitrificans OS217.</title>
        <authorList>
            <consortium name="US DOE Joint Genome Institute"/>
            <person name="Copeland A."/>
            <person name="Lucas S."/>
            <person name="Lapidus A."/>
            <person name="Barry K."/>
            <person name="Detter J.C."/>
            <person name="Glavina del Rio T."/>
            <person name="Hammon N."/>
            <person name="Israni S."/>
            <person name="Dalin E."/>
            <person name="Tice H."/>
            <person name="Pitluck S."/>
            <person name="Brettin T."/>
            <person name="Bruce D."/>
            <person name="Han C."/>
            <person name="Tapia R."/>
            <person name="Gilna P."/>
            <person name="Kiss H."/>
            <person name="Schmutz J."/>
            <person name="Larimer F."/>
            <person name="Land M."/>
            <person name="Hauser L."/>
            <person name="Kyrpides N."/>
            <person name="Lykidis A."/>
            <person name="Richardson P."/>
        </authorList>
    </citation>
    <scope>NUCLEOTIDE SEQUENCE [LARGE SCALE GENOMIC DNA]</scope>
    <source>
        <strain evidence="3">OS217 / ATCC BAA-1090 / DSM 15013</strain>
    </source>
</reference>
<dbReference type="Proteomes" id="UP000001982">
    <property type="component" value="Chromosome"/>
</dbReference>
<evidence type="ECO:0000313" key="3">
    <source>
        <dbReference type="Proteomes" id="UP000001982"/>
    </source>
</evidence>
<feature type="region of interest" description="Disordered" evidence="1">
    <location>
        <begin position="171"/>
        <end position="209"/>
    </location>
</feature>
<dbReference type="STRING" id="318161.Sden_3355"/>
<evidence type="ECO:0000256" key="1">
    <source>
        <dbReference type="SAM" id="MobiDB-lite"/>
    </source>
</evidence>
<proteinExistence type="predicted"/>
<feature type="compositionally biased region" description="Polar residues" evidence="1">
    <location>
        <begin position="172"/>
        <end position="187"/>
    </location>
</feature>
<gene>
    <name evidence="2" type="ordered locus">Sden_3355</name>
</gene>
<protein>
    <recommendedName>
        <fullName evidence="4">LysM domain-containing protein</fullName>
    </recommendedName>
</protein>
<accession>Q12IU5</accession>
<sequence length="307" mass="34176">MHKGFIFNTLFLVYTCLYLLPVEANVDHVSINSRQSELGQHPQLKVNLVADKNEVSKLAFYVQQMHGSDKQQEQLMVRPINNYLLMVTGTEEVTDKQAKLIVQRYRRGNWNTYLELPLFDSPHSEKSATLVQSKAISQSIAGVKAQAAQNPASSVSRFASNSVKDVKAKAVKTQTPEPTIEMNTASSDKPAVEASKVNPAPEAQAPGSQGICRLPYEAGQTLWRIANHYAPSWRVNIYGAMLAIYNSNPQAFAGGDIQRLMVDAELICPTRTELSQYLDKDIDILKFEIQLAKAQLVKENKRKAQGN</sequence>
<dbReference type="EMBL" id="CP000302">
    <property type="protein sequence ID" value="ABE56631.1"/>
    <property type="molecule type" value="Genomic_DNA"/>
</dbReference>
<dbReference type="AlphaFoldDB" id="Q12IU5"/>
<dbReference type="NCBIfam" id="TIGR03505">
    <property type="entry name" value="FimV_core"/>
    <property type="match status" value="1"/>
</dbReference>
<evidence type="ECO:0000313" key="2">
    <source>
        <dbReference type="EMBL" id="ABE56631.1"/>
    </source>
</evidence>
<evidence type="ECO:0008006" key="4">
    <source>
        <dbReference type="Google" id="ProtNLM"/>
    </source>
</evidence>
<name>Q12IU5_SHEDO</name>